<feature type="domain" description="Tetratrico peptide repeat group 5" evidence="1">
    <location>
        <begin position="42"/>
        <end position="161"/>
    </location>
</feature>
<dbReference type="RefSeq" id="WP_182253430.1">
    <property type="nucleotide sequence ID" value="NZ_CP043732.1"/>
</dbReference>
<reference evidence="2 3" key="1">
    <citation type="journal article" date="2020" name="Front. Microbiol.">
        <title>Design of Bacterial Strain-Specific qPCR Assays Using NGS Data and Publicly Available Resources and Its Application to Track Biocontrol Strains.</title>
        <authorList>
            <person name="Hernandez I."/>
            <person name="Sant C."/>
            <person name="Martinez R."/>
            <person name="Fernandez C."/>
        </authorList>
    </citation>
    <scope>NUCLEOTIDE SEQUENCE [LARGE SCALE GENOMIC DNA]</scope>
    <source>
        <strain evidence="2 3">B24</strain>
    </source>
</reference>
<dbReference type="Proteomes" id="UP000515708">
    <property type="component" value="Chromosome"/>
</dbReference>
<protein>
    <submittedName>
        <fullName evidence="2">Tetratricopeptide repeat protein</fullName>
    </submittedName>
</protein>
<evidence type="ECO:0000313" key="3">
    <source>
        <dbReference type="Proteomes" id="UP000515708"/>
    </source>
</evidence>
<dbReference type="Pfam" id="PF12688">
    <property type="entry name" value="TPR_5"/>
    <property type="match status" value="1"/>
</dbReference>
<evidence type="ECO:0000259" key="1">
    <source>
        <dbReference type="Pfam" id="PF12688"/>
    </source>
</evidence>
<dbReference type="SUPFAM" id="SSF48452">
    <property type="entry name" value="TPR-like"/>
    <property type="match status" value="1"/>
</dbReference>
<gene>
    <name evidence="2" type="ORF">FVO59_15400</name>
</gene>
<dbReference type="EMBL" id="CP043732">
    <property type="protein sequence ID" value="QMU98410.1"/>
    <property type="molecule type" value="Genomic_DNA"/>
</dbReference>
<dbReference type="Gene3D" id="1.25.40.10">
    <property type="entry name" value="Tetratricopeptide repeat domain"/>
    <property type="match status" value="1"/>
</dbReference>
<organism evidence="2 3">
    <name type="scientific">Microbacterium esteraromaticum</name>
    <dbReference type="NCBI Taxonomy" id="57043"/>
    <lineage>
        <taxon>Bacteria</taxon>
        <taxon>Bacillati</taxon>
        <taxon>Actinomycetota</taxon>
        <taxon>Actinomycetes</taxon>
        <taxon>Micrococcales</taxon>
        <taxon>Microbacteriaceae</taxon>
        <taxon>Microbacterium</taxon>
    </lineage>
</organism>
<accession>A0A7D7WK44</accession>
<sequence length="167" mass="17997">MDQVPEEWQSRIDAVWEDDALDDGERIARIDELAAELDAGHPVALFERAGARDSAGEEEAAEPLYRSALDAGLDPVRRTRAIIQLASTIRNLGRVDESLALLADEYERTRGAAMADEAAAFYALALVSSGDATRGASIALTALAPHLSRYTRSVTGYAAELLNPRSV</sequence>
<dbReference type="AlphaFoldDB" id="A0A7D7WK44"/>
<name>A0A7D7WK44_9MICO</name>
<dbReference type="InterPro" id="IPR011990">
    <property type="entry name" value="TPR-like_helical_dom_sf"/>
</dbReference>
<proteinExistence type="predicted"/>
<evidence type="ECO:0000313" key="2">
    <source>
        <dbReference type="EMBL" id="QMU98410.1"/>
    </source>
</evidence>
<dbReference type="InterPro" id="IPR041656">
    <property type="entry name" value="TPR_5"/>
</dbReference>